<feature type="compositionally biased region" description="Polar residues" evidence="2">
    <location>
        <begin position="452"/>
        <end position="472"/>
    </location>
</feature>
<dbReference type="EMBL" id="OZ034815">
    <property type="protein sequence ID" value="CAL1371475.1"/>
    <property type="molecule type" value="Genomic_DNA"/>
</dbReference>
<organism evidence="4 5">
    <name type="scientific">Linum trigynum</name>
    <dbReference type="NCBI Taxonomy" id="586398"/>
    <lineage>
        <taxon>Eukaryota</taxon>
        <taxon>Viridiplantae</taxon>
        <taxon>Streptophyta</taxon>
        <taxon>Embryophyta</taxon>
        <taxon>Tracheophyta</taxon>
        <taxon>Spermatophyta</taxon>
        <taxon>Magnoliopsida</taxon>
        <taxon>eudicotyledons</taxon>
        <taxon>Gunneridae</taxon>
        <taxon>Pentapetalae</taxon>
        <taxon>rosids</taxon>
        <taxon>fabids</taxon>
        <taxon>Malpighiales</taxon>
        <taxon>Linaceae</taxon>
        <taxon>Linum</taxon>
    </lineage>
</organism>
<dbReference type="PANTHER" id="PTHR31286:SF99">
    <property type="entry name" value="DUF4283 DOMAIN-CONTAINING PROTEIN"/>
    <property type="match status" value="1"/>
</dbReference>
<feature type="compositionally biased region" description="Basic and acidic residues" evidence="2">
    <location>
        <begin position="374"/>
        <end position="420"/>
    </location>
</feature>
<feature type="region of interest" description="Disordered" evidence="2">
    <location>
        <begin position="514"/>
        <end position="548"/>
    </location>
</feature>
<keyword evidence="5" id="KW-1185">Reference proteome</keyword>
<dbReference type="InterPro" id="IPR025558">
    <property type="entry name" value="DUF4283"/>
</dbReference>
<feature type="domain" description="CCHC-type" evidence="3">
    <location>
        <begin position="282"/>
        <end position="296"/>
    </location>
</feature>
<dbReference type="AlphaFoldDB" id="A0AAV2DD76"/>
<evidence type="ECO:0000259" key="3">
    <source>
        <dbReference type="PROSITE" id="PS50158"/>
    </source>
</evidence>
<evidence type="ECO:0000313" key="4">
    <source>
        <dbReference type="EMBL" id="CAL1371475.1"/>
    </source>
</evidence>
<feature type="compositionally biased region" description="Basic and acidic residues" evidence="2">
    <location>
        <begin position="344"/>
        <end position="356"/>
    </location>
</feature>
<accession>A0AAV2DD76</accession>
<evidence type="ECO:0000313" key="5">
    <source>
        <dbReference type="Proteomes" id="UP001497516"/>
    </source>
</evidence>
<dbReference type="InterPro" id="IPR036875">
    <property type="entry name" value="Znf_CCHC_sf"/>
</dbReference>
<keyword evidence="1" id="KW-0863">Zinc-finger</keyword>
<evidence type="ECO:0000256" key="1">
    <source>
        <dbReference type="PROSITE-ProRule" id="PRU00047"/>
    </source>
</evidence>
<feature type="compositionally biased region" description="Gly residues" evidence="2">
    <location>
        <begin position="425"/>
        <end position="436"/>
    </location>
</feature>
<dbReference type="PROSITE" id="PS50158">
    <property type="entry name" value="ZF_CCHC"/>
    <property type="match status" value="1"/>
</dbReference>
<dbReference type="Pfam" id="PF14111">
    <property type="entry name" value="DUF4283"/>
    <property type="match status" value="1"/>
</dbReference>
<dbReference type="SUPFAM" id="SSF57756">
    <property type="entry name" value="Retrovirus zinc finger-like domains"/>
    <property type="match status" value="1"/>
</dbReference>
<name>A0AAV2DD76_9ROSI</name>
<feature type="region of interest" description="Disordered" evidence="2">
    <location>
        <begin position="308"/>
        <end position="496"/>
    </location>
</feature>
<dbReference type="Proteomes" id="UP001497516">
    <property type="component" value="Chromosome 2"/>
</dbReference>
<evidence type="ECO:0000256" key="2">
    <source>
        <dbReference type="SAM" id="MobiDB-lite"/>
    </source>
</evidence>
<dbReference type="InterPro" id="IPR040256">
    <property type="entry name" value="At4g02000-like"/>
</dbReference>
<sequence>MSEPMTTPALLPSDRPPDTSLATSPAAASDMIVDASSPTLITNEPNQDLAGAKTGISQQLFTYAKALSGPTSLPLTSNRATTWTPVGEHDLIPGQKDGEPALTISPDFKSKICAPWQRTLVVRLLGAKIGFTTLCSRLRALWRPAGALEIRDIDYDCFLVKLDNEQDYFRALTDGPWLIFDHYLVVQQWSPSFKVSDPLPKTMIVWAQLPALKIHFYHREVLTTLGNLIGRTIKLDYHTLTQQRAKFARIAVEVDLSKHLVPRIWLDDGWQKVEYENLPEVCFECGKIGHSADSCPLLRLPQVTGTTTISGGGAGEALTAESPEENPGFGPWMLVSRKSRRHPRDLQRKGNSDLDSMRSSQGNSARNGKVDAANGEKERAKQNGEKVHDVSAQRVASQERKETNGKKSNEGTRKGKEKAVVESGSGKGLLGAGPGRKQGTPSGPHRVEEANKASTSGPKPSEGAQPTKSAGPSNPVPALLNPTLPWPAPLAVHSTIGPNGTVLQIVEVTDSATPSFTSAGDEAPPVTARARKSKKNQGTGTEGIAGQV</sequence>
<dbReference type="GO" id="GO:0003676">
    <property type="term" value="F:nucleic acid binding"/>
    <property type="evidence" value="ECO:0007669"/>
    <property type="project" value="InterPro"/>
</dbReference>
<reference evidence="4 5" key="1">
    <citation type="submission" date="2024-04" db="EMBL/GenBank/DDBJ databases">
        <authorList>
            <person name="Fracassetti M."/>
        </authorList>
    </citation>
    <scope>NUCLEOTIDE SEQUENCE [LARGE SCALE GENOMIC DNA]</scope>
</reference>
<dbReference type="PANTHER" id="PTHR31286">
    <property type="entry name" value="GLYCINE-RICH CELL WALL STRUCTURAL PROTEIN 1.8-LIKE"/>
    <property type="match status" value="1"/>
</dbReference>
<gene>
    <name evidence="4" type="ORF">LTRI10_LOCUS13538</name>
</gene>
<feature type="region of interest" description="Disordered" evidence="2">
    <location>
        <begin position="1"/>
        <end position="26"/>
    </location>
</feature>
<protein>
    <recommendedName>
        <fullName evidence="3">CCHC-type domain-containing protein</fullName>
    </recommendedName>
</protein>
<feature type="compositionally biased region" description="Polar residues" evidence="2">
    <location>
        <begin position="357"/>
        <end position="366"/>
    </location>
</feature>
<dbReference type="GO" id="GO:0008270">
    <property type="term" value="F:zinc ion binding"/>
    <property type="evidence" value="ECO:0007669"/>
    <property type="project" value="UniProtKB-KW"/>
</dbReference>
<proteinExistence type="predicted"/>
<keyword evidence="1" id="KW-0479">Metal-binding</keyword>
<dbReference type="InterPro" id="IPR001878">
    <property type="entry name" value="Znf_CCHC"/>
</dbReference>
<keyword evidence="1" id="KW-0862">Zinc</keyword>